<dbReference type="Pfam" id="PF00209">
    <property type="entry name" value="SNF"/>
    <property type="match status" value="2"/>
</dbReference>
<dbReference type="AlphaFoldDB" id="A0AAW8JE90"/>
<feature type="transmembrane region" description="Helical" evidence="7">
    <location>
        <begin position="222"/>
        <end position="246"/>
    </location>
</feature>
<comment type="caution">
    <text evidence="8">The sequence shown here is derived from an EMBL/GenBank/DDBJ whole genome shotgun (WGS) entry which is preliminary data.</text>
</comment>
<accession>A0AAW8JE90</accession>
<feature type="transmembrane region" description="Helical" evidence="7">
    <location>
        <begin position="318"/>
        <end position="345"/>
    </location>
</feature>
<feature type="transmembrane region" description="Helical" evidence="7">
    <location>
        <begin position="258"/>
        <end position="283"/>
    </location>
</feature>
<keyword evidence="6" id="KW-0769">Symport</keyword>
<evidence type="ECO:0000313" key="8">
    <source>
        <dbReference type="EMBL" id="MDQ8937158.1"/>
    </source>
</evidence>
<evidence type="ECO:0000256" key="2">
    <source>
        <dbReference type="ARBA" id="ARBA00022448"/>
    </source>
</evidence>
<evidence type="ECO:0000256" key="3">
    <source>
        <dbReference type="ARBA" id="ARBA00022692"/>
    </source>
</evidence>
<dbReference type="EMBL" id="JAVIDL010000052">
    <property type="protein sequence ID" value="MDQ8937158.1"/>
    <property type="molecule type" value="Genomic_DNA"/>
</dbReference>
<reference evidence="8" key="1">
    <citation type="submission" date="2023-08" db="EMBL/GenBank/DDBJ databases">
        <title>Emergence of clinically-relevant ST2 carbapenem-resistant Acinetobacter baumannii strains in hospital sewages in Zhejiang, East of China.</title>
        <authorList>
            <person name="Kaichao C."/>
            <person name="Zhang R."/>
        </authorList>
    </citation>
    <scope>NUCLEOTIDE SEQUENCE</scope>
    <source>
        <strain evidence="8">M-RB-37</strain>
    </source>
</reference>
<dbReference type="NCBIfam" id="NF037979">
    <property type="entry name" value="Na_transp"/>
    <property type="match status" value="1"/>
</dbReference>
<dbReference type="GO" id="GO:0015293">
    <property type="term" value="F:symporter activity"/>
    <property type="evidence" value="ECO:0007669"/>
    <property type="project" value="UniProtKB-KW"/>
</dbReference>
<dbReference type="PROSITE" id="PS50267">
    <property type="entry name" value="NA_NEUROTRAN_SYMP_3"/>
    <property type="match status" value="1"/>
</dbReference>
<dbReference type="Proteomes" id="UP001243844">
    <property type="component" value="Unassembled WGS sequence"/>
</dbReference>
<feature type="transmembrane region" description="Helical" evidence="7">
    <location>
        <begin position="357"/>
        <end position="382"/>
    </location>
</feature>
<evidence type="ECO:0000256" key="6">
    <source>
        <dbReference type="RuleBase" id="RU003732"/>
    </source>
</evidence>
<keyword evidence="2 6" id="KW-0813">Transport</keyword>
<sequence>MTEKRENWSARSGFIIAAVGSAVGLGNIWRFPYVAYENGGGAFLIPYLIALLTAGLPLLFLDYAVGHRSHGAPPKAYKQLWKPAETLGWWQVCVCLIIGLYYAGVLTWAGSYVYFSMGQLWGDNPEKFFFSTFLQTAESKGFELNFVSHLFWPLVGVWLAVLAILYGGVKKGVEFSNRIFLPLLIVLFTILVIQAVRLPGAADGLNAFFTPNWEAMKDYKVWLAAYGHIFFSLSVGFGIMVTYASYLKPKTNLTGSGLIVGFANSSFEILAGIGVFAALGFMAHAADKPVADVVSGGIGLAFIAFPKLISSLGAGADLFGILFFTSLFVAGITSMVSILEVPIAALQDKLKWKRFKAVTVVGGGTGIISIFLFSSTSAIKLVDIIDHFINNLGIVSGALVSIVMVSWFKRVLMTEIEMHTNHISTIKLGRTWEFTLTIVTPIVLLSTLLLALNSLLRNSYGGGDYADSMVLCFGWGSIIFCALGALVMSKLKDR</sequence>
<dbReference type="PANTHER" id="PTHR42948:SF1">
    <property type="entry name" value="TRANSPORTER"/>
    <property type="match status" value="1"/>
</dbReference>
<dbReference type="PROSITE" id="PS00610">
    <property type="entry name" value="NA_NEUROTRAN_SYMP_1"/>
    <property type="match status" value="1"/>
</dbReference>
<evidence type="ECO:0000256" key="5">
    <source>
        <dbReference type="ARBA" id="ARBA00023136"/>
    </source>
</evidence>
<dbReference type="PRINTS" id="PR00176">
    <property type="entry name" value="NANEUSMPORT"/>
</dbReference>
<evidence type="ECO:0000256" key="4">
    <source>
        <dbReference type="ARBA" id="ARBA00022989"/>
    </source>
</evidence>
<dbReference type="SUPFAM" id="SSF161070">
    <property type="entry name" value="SNF-like"/>
    <property type="match status" value="1"/>
</dbReference>
<feature type="transmembrane region" description="Helical" evidence="7">
    <location>
        <begin position="87"/>
        <end position="115"/>
    </location>
</feature>
<keyword evidence="4 7" id="KW-1133">Transmembrane helix</keyword>
<dbReference type="PANTHER" id="PTHR42948">
    <property type="entry name" value="TRANSPORTER"/>
    <property type="match status" value="1"/>
</dbReference>
<dbReference type="RefSeq" id="WP_308976835.1">
    <property type="nucleotide sequence ID" value="NZ_JAVIDL010000052.1"/>
</dbReference>
<comment type="subcellular location">
    <subcellularLocation>
        <location evidence="1">Membrane</location>
        <topology evidence="1">Multi-pass membrane protein</topology>
    </subcellularLocation>
</comment>
<feature type="transmembrane region" description="Helical" evidence="7">
    <location>
        <begin position="434"/>
        <end position="456"/>
    </location>
</feature>
<feature type="transmembrane region" description="Helical" evidence="7">
    <location>
        <begin position="388"/>
        <end position="408"/>
    </location>
</feature>
<name>A0AAW8JE90_9GAMM</name>
<proteinExistence type="inferred from homology"/>
<protein>
    <recommendedName>
        <fullName evidence="6">Transporter</fullName>
    </recommendedName>
</protein>
<organism evidence="8 9">
    <name type="scientific">Acinetobacter rudis</name>
    <dbReference type="NCBI Taxonomy" id="632955"/>
    <lineage>
        <taxon>Bacteria</taxon>
        <taxon>Pseudomonadati</taxon>
        <taxon>Pseudomonadota</taxon>
        <taxon>Gammaproteobacteria</taxon>
        <taxon>Moraxellales</taxon>
        <taxon>Moraxellaceae</taxon>
        <taxon>Acinetobacter</taxon>
    </lineage>
</organism>
<dbReference type="GO" id="GO:0016020">
    <property type="term" value="C:membrane"/>
    <property type="evidence" value="ECO:0007669"/>
    <property type="project" value="UniProtKB-SubCell"/>
</dbReference>
<keyword evidence="5 7" id="KW-0472">Membrane</keyword>
<feature type="transmembrane region" description="Helical" evidence="7">
    <location>
        <begin position="468"/>
        <end position="488"/>
    </location>
</feature>
<dbReference type="CDD" id="cd10334">
    <property type="entry name" value="SLC6sbd_u1"/>
    <property type="match status" value="1"/>
</dbReference>
<feature type="transmembrane region" description="Helical" evidence="7">
    <location>
        <begin position="181"/>
        <end position="202"/>
    </location>
</feature>
<keyword evidence="3 6" id="KW-0812">Transmembrane</keyword>
<dbReference type="InterPro" id="IPR037272">
    <property type="entry name" value="SNS_sf"/>
</dbReference>
<evidence type="ECO:0000313" key="9">
    <source>
        <dbReference type="Proteomes" id="UP001243844"/>
    </source>
</evidence>
<feature type="transmembrane region" description="Helical" evidence="7">
    <location>
        <begin position="12"/>
        <end position="31"/>
    </location>
</feature>
<dbReference type="InterPro" id="IPR000175">
    <property type="entry name" value="Na/ntran_symport"/>
</dbReference>
<gene>
    <name evidence="8" type="ORF">RFH47_15670</name>
</gene>
<feature type="transmembrane region" description="Helical" evidence="7">
    <location>
        <begin position="43"/>
        <end position="66"/>
    </location>
</feature>
<feature type="transmembrane region" description="Helical" evidence="7">
    <location>
        <begin position="150"/>
        <end position="169"/>
    </location>
</feature>
<evidence type="ECO:0000256" key="1">
    <source>
        <dbReference type="ARBA" id="ARBA00004141"/>
    </source>
</evidence>
<evidence type="ECO:0000256" key="7">
    <source>
        <dbReference type="SAM" id="Phobius"/>
    </source>
</evidence>
<comment type="similarity">
    <text evidence="6">Belongs to the sodium:neurotransmitter symporter (SNF) (TC 2.A.22) family.</text>
</comment>